<keyword evidence="2" id="KW-0430">Lectin</keyword>
<dbReference type="Pfam" id="PF00139">
    <property type="entry name" value="Lectin_legB"/>
    <property type="match status" value="1"/>
</dbReference>
<evidence type="ECO:0000259" key="4">
    <source>
        <dbReference type="Pfam" id="PF00139"/>
    </source>
</evidence>
<proteinExistence type="evidence at transcript level"/>
<feature type="domain" description="Legume lectin" evidence="4">
    <location>
        <begin position="25"/>
        <end position="261"/>
    </location>
</feature>
<evidence type="ECO:0000313" key="6">
    <source>
        <dbReference type="EMBL" id="CAD58679.1"/>
    </source>
</evidence>
<organism evidence="5">
    <name type="scientific">Phaseolus vulgaris</name>
    <name type="common">Kidney bean</name>
    <name type="synonym">French bean</name>
    <dbReference type="NCBI Taxonomy" id="3885"/>
    <lineage>
        <taxon>Eukaryota</taxon>
        <taxon>Viridiplantae</taxon>
        <taxon>Streptophyta</taxon>
        <taxon>Embryophyta</taxon>
        <taxon>Tracheophyta</taxon>
        <taxon>Spermatophyta</taxon>
        <taxon>Magnoliopsida</taxon>
        <taxon>eudicotyledons</taxon>
        <taxon>Gunneridae</taxon>
        <taxon>Pentapetalae</taxon>
        <taxon>rosids</taxon>
        <taxon>fabids</taxon>
        <taxon>Fabales</taxon>
        <taxon>Fabaceae</taxon>
        <taxon>Papilionoideae</taxon>
        <taxon>50 kb inversion clade</taxon>
        <taxon>NPAAA clade</taxon>
        <taxon>indigoferoid/millettioid clade</taxon>
        <taxon>Phaseoleae</taxon>
        <taxon>Phaseolus</taxon>
    </lineage>
</organism>
<evidence type="ECO:0000256" key="3">
    <source>
        <dbReference type="SAM" id="SignalP"/>
    </source>
</evidence>
<dbReference type="PANTHER" id="PTHR32401:SF45">
    <property type="entry name" value="LECTIN"/>
    <property type="match status" value="1"/>
</dbReference>
<protein>
    <submittedName>
        <fullName evidence="5 6">Arcelin</fullName>
    </submittedName>
</protein>
<dbReference type="Gene3D" id="2.60.120.200">
    <property type="match status" value="1"/>
</dbReference>
<evidence type="ECO:0000313" key="5">
    <source>
        <dbReference type="EMBL" id="CAD27954.1"/>
    </source>
</evidence>
<dbReference type="CDD" id="cd06899">
    <property type="entry name" value="lectin_legume_LecRK_Arcelin_ConA"/>
    <property type="match status" value="1"/>
</dbReference>
<sequence>MASSNLLSLALFLVLLTHAISAIETSFNFTSFHQGDPKLILQADANVSSKGQLLLTNVTGNGDPTVDSMGRAFYYAPIQIRNSTTGKLASFDTNFTFSIRSRSNNNKNSAFGLAFALVPVESQPKRKGPFLGLFKKPDNDSEVQTVAVVFNTFSNQIEIDMNSISPAARESCDFHKYNGEKAEVRITYDSSQMIMGVFLSYPSTGKSYTLRYDRIDLQFHVHDWMSVGFSATSGFFESTSETHDVLSWSFSSKFSQHTTSERSNILLNKIL</sequence>
<dbReference type="PIRSF" id="PIRSF002690">
    <property type="entry name" value="L-type_lectin_plant"/>
    <property type="match status" value="1"/>
</dbReference>
<keyword evidence="3" id="KW-0732">Signal</keyword>
<feature type="signal peptide" evidence="3">
    <location>
        <begin position="1"/>
        <end position="22"/>
    </location>
</feature>
<dbReference type="GO" id="GO:0030246">
    <property type="term" value="F:carbohydrate binding"/>
    <property type="evidence" value="ECO:0007669"/>
    <property type="project" value="UniProtKB-KW"/>
</dbReference>
<feature type="chain" id="PRO_5007714304" evidence="3">
    <location>
        <begin position="23"/>
        <end position="271"/>
    </location>
</feature>
<evidence type="ECO:0000256" key="2">
    <source>
        <dbReference type="ARBA" id="ARBA00022734"/>
    </source>
</evidence>
<dbReference type="InterPro" id="IPR013320">
    <property type="entry name" value="ConA-like_dom_sf"/>
</dbReference>
<gene>
    <name evidence="5" type="primary">arc3-II</name>
    <name evidence="6" type="synonym">arc4-II</name>
</gene>
<evidence type="ECO:0000256" key="1">
    <source>
        <dbReference type="ARBA" id="ARBA00007606"/>
    </source>
</evidence>
<dbReference type="InterPro" id="IPR001220">
    <property type="entry name" value="Legume_lectin_dom"/>
</dbReference>
<comment type="similarity">
    <text evidence="1">Belongs to the leguminous lectin family.</text>
</comment>
<dbReference type="InterPro" id="IPR050258">
    <property type="entry name" value="Leguminous_Lectin"/>
</dbReference>
<dbReference type="EMBL" id="AJ439387">
    <property type="protein sequence ID" value="CAD27954.1"/>
    <property type="molecule type" value="mRNA"/>
</dbReference>
<reference evidence="5" key="1">
    <citation type="journal article" date="2003" name="Theor. Appl. Genet.">
        <title>Lectin-related resistance factors against bruchids evolved through a number of duplication events.</title>
        <authorList>
            <person name="Lioi L."/>
            <person name="Sparvoli F."/>
            <person name="Galasso I."/>
            <person name="Lanave C."/>
            <person name="Bollini R."/>
        </authorList>
    </citation>
    <scope>NUCLEOTIDE SEQUENCE</scope>
    <source>
        <tissue evidence="5">Cotyledon</tissue>
    </source>
</reference>
<accession>Q8RVY3</accession>
<dbReference type="InterPro" id="IPR016363">
    <property type="entry name" value="L-lectin"/>
</dbReference>
<dbReference type="PANTHER" id="PTHR32401">
    <property type="entry name" value="CONCANAVALIN A-LIKE LECTIN FAMILY PROTEIN"/>
    <property type="match status" value="1"/>
</dbReference>
<name>Q8RVY3_PHAVU</name>
<dbReference type="AlphaFoldDB" id="Q8RVY3"/>
<dbReference type="SUPFAM" id="SSF49899">
    <property type="entry name" value="Concanavalin A-like lectins/glucanases"/>
    <property type="match status" value="1"/>
</dbReference>
<dbReference type="EMBL" id="AJ532486">
    <property type="protein sequence ID" value="CAD58679.1"/>
    <property type="molecule type" value="mRNA"/>
</dbReference>